<evidence type="ECO:0000256" key="1">
    <source>
        <dbReference type="SAM" id="MobiDB-lite"/>
    </source>
</evidence>
<dbReference type="Proteomes" id="UP000827721">
    <property type="component" value="Unassembled WGS sequence"/>
</dbReference>
<sequence>MENSQTSPTTPTTSASASGEPVIVSISTNTTAQGNLLSPNGNLISLNASFQIPFKLAKNGGNYASWKSQMTNLLFSYGFLGFVDGTRPCPLQTDPRYILWTRQDRLVLLGIQATVNSTISPTINNCTTSADAWNKLETSFTNRSNTRMLSIMSSLMLNKKEGKTVAAYMSKVKSIVDDLALIRHPLNDAQIISYTLNGLGNEFKELMAAVRVRDTPISFEDLYDKLLDEELIRNHGEPNEEEVQVTAQFAQKRFNHKGRGGRGRHRGGYNNTTHGTDNNLGGQNSQPNHMQFNRQQQPFYGRGMPSLNFQSYSPSWSSNSYQGNKGQTRIVCQLCDKPGHSVKTCRSRGQPSSHFPRPQANLAEGKSRGILGERPE</sequence>
<feature type="compositionally biased region" description="Basic residues" evidence="1">
    <location>
        <begin position="255"/>
        <end position="267"/>
    </location>
</feature>
<keyword evidence="3" id="KW-1185">Reference proteome</keyword>
<name>A0ABQ8IMX6_9ROSI</name>
<dbReference type="PANTHER" id="PTHR47481:SF9">
    <property type="entry name" value="RETROTRANSPOSON GAG DOMAIN-CONTAINING PROTEIN"/>
    <property type="match status" value="1"/>
</dbReference>
<feature type="compositionally biased region" description="Basic and acidic residues" evidence="1">
    <location>
        <begin position="365"/>
        <end position="376"/>
    </location>
</feature>
<protein>
    <recommendedName>
        <fullName evidence="4">Retrotransposon Copia-like N-terminal domain-containing protein</fullName>
    </recommendedName>
</protein>
<feature type="region of interest" description="Disordered" evidence="1">
    <location>
        <begin position="341"/>
        <end position="376"/>
    </location>
</feature>
<comment type="caution">
    <text evidence="2">The sequence shown here is derived from an EMBL/GenBank/DDBJ whole genome shotgun (WGS) entry which is preliminary data.</text>
</comment>
<reference evidence="2 3" key="1">
    <citation type="submission" date="2021-02" db="EMBL/GenBank/DDBJ databases">
        <title>Plant Genome Project.</title>
        <authorList>
            <person name="Zhang R.-G."/>
        </authorList>
    </citation>
    <scope>NUCLEOTIDE SEQUENCE [LARGE SCALE GENOMIC DNA]</scope>
    <source>
        <tissue evidence="2">Leaves</tissue>
    </source>
</reference>
<gene>
    <name evidence="2" type="ORF">JRO89_XS01G0333400</name>
</gene>
<dbReference type="InterPro" id="IPR036875">
    <property type="entry name" value="Znf_CCHC_sf"/>
</dbReference>
<feature type="region of interest" description="Disordered" evidence="1">
    <location>
        <begin position="1"/>
        <end position="20"/>
    </location>
</feature>
<accession>A0ABQ8IMX6</accession>
<evidence type="ECO:0000313" key="3">
    <source>
        <dbReference type="Proteomes" id="UP000827721"/>
    </source>
</evidence>
<evidence type="ECO:0008006" key="4">
    <source>
        <dbReference type="Google" id="ProtNLM"/>
    </source>
</evidence>
<dbReference type="PANTHER" id="PTHR47481">
    <property type="match status" value="1"/>
</dbReference>
<proteinExistence type="predicted"/>
<dbReference type="SUPFAM" id="SSF57756">
    <property type="entry name" value="Retrovirus zinc finger-like domains"/>
    <property type="match status" value="1"/>
</dbReference>
<evidence type="ECO:0000313" key="2">
    <source>
        <dbReference type="EMBL" id="KAH7578045.1"/>
    </source>
</evidence>
<feature type="compositionally biased region" description="Low complexity" evidence="1">
    <location>
        <begin position="1"/>
        <end position="18"/>
    </location>
</feature>
<dbReference type="Pfam" id="PF14223">
    <property type="entry name" value="Retrotran_gag_2"/>
    <property type="match status" value="1"/>
</dbReference>
<organism evidence="2 3">
    <name type="scientific">Xanthoceras sorbifolium</name>
    <dbReference type="NCBI Taxonomy" id="99658"/>
    <lineage>
        <taxon>Eukaryota</taxon>
        <taxon>Viridiplantae</taxon>
        <taxon>Streptophyta</taxon>
        <taxon>Embryophyta</taxon>
        <taxon>Tracheophyta</taxon>
        <taxon>Spermatophyta</taxon>
        <taxon>Magnoliopsida</taxon>
        <taxon>eudicotyledons</taxon>
        <taxon>Gunneridae</taxon>
        <taxon>Pentapetalae</taxon>
        <taxon>rosids</taxon>
        <taxon>malvids</taxon>
        <taxon>Sapindales</taxon>
        <taxon>Sapindaceae</taxon>
        <taxon>Xanthoceroideae</taxon>
        <taxon>Xanthoceras</taxon>
    </lineage>
</organism>
<feature type="compositionally biased region" description="Polar residues" evidence="1">
    <location>
        <begin position="269"/>
        <end position="290"/>
    </location>
</feature>
<dbReference type="EMBL" id="JAFEMO010000001">
    <property type="protein sequence ID" value="KAH7578045.1"/>
    <property type="molecule type" value="Genomic_DNA"/>
</dbReference>
<feature type="region of interest" description="Disordered" evidence="1">
    <location>
        <begin position="255"/>
        <end position="290"/>
    </location>
</feature>